<dbReference type="RefSeq" id="WP_310304026.1">
    <property type="nucleotide sequence ID" value="NZ_BAAAXB010000001.1"/>
</dbReference>
<name>A0ABU1PPG0_9PSEU</name>
<dbReference type="Proteomes" id="UP001268819">
    <property type="component" value="Unassembled WGS sequence"/>
</dbReference>
<sequence>MHKTRLIEDGVPEVVQHKRLGHRYRGVRGIYSHVTHVMIDGMLGGLQTRWERSVAGVGAGTAATYGGGAVTTYGEDDQAKIVCSQFAPTDAERPVGEDHQPAV</sequence>
<gene>
    <name evidence="1" type="ORF">J2S66_000850</name>
</gene>
<proteinExistence type="predicted"/>
<protein>
    <submittedName>
        <fullName evidence="1">Uncharacterized protein</fullName>
    </submittedName>
</protein>
<dbReference type="EMBL" id="JAVDSG010000001">
    <property type="protein sequence ID" value="MDR6592466.1"/>
    <property type="molecule type" value="Genomic_DNA"/>
</dbReference>
<evidence type="ECO:0000313" key="2">
    <source>
        <dbReference type="Proteomes" id="UP001268819"/>
    </source>
</evidence>
<evidence type="ECO:0000313" key="1">
    <source>
        <dbReference type="EMBL" id="MDR6592466.1"/>
    </source>
</evidence>
<comment type="caution">
    <text evidence="1">The sequence shown here is derived from an EMBL/GenBank/DDBJ whole genome shotgun (WGS) entry which is preliminary data.</text>
</comment>
<organism evidence="1 2">
    <name type="scientific">Saccharothrix longispora</name>
    <dbReference type="NCBI Taxonomy" id="33920"/>
    <lineage>
        <taxon>Bacteria</taxon>
        <taxon>Bacillati</taxon>
        <taxon>Actinomycetota</taxon>
        <taxon>Actinomycetes</taxon>
        <taxon>Pseudonocardiales</taxon>
        <taxon>Pseudonocardiaceae</taxon>
        <taxon>Saccharothrix</taxon>
    </lineage>
</organism>
<keyword evidence="2" id="KW-1185">Reference proteome</keyword>
<accession>A0ABU1PPG0</accession>
<reference evidence="1 2" key="1">
    <citation type="submission" date="2023-07" db="EMBL/GenBank/DDBJ databases">
        <title>Sequencing the genomes of 1000 actinobacteria strains.</title>
        <authorList>
            <person name="Klenk H.-P."/>
        </authorList>
    </citation>
    <scope>NUCLEOTIDE SEQUENCE [LARGE SCALE GENOMIC DNA]</scope>
    <source>
        <strain evidence="1 2">DSM 43749</strain>
    </source>
</reference>